<dbReference type="GO" id="GO:0005737">
    <property type="term" value="C:cytoplasm"/>
    <property type="evidence" value="ECO:0007669"/>
    <property type="project" value="TreeGrafter"/>
</dbReference>
<dbReference type="Pfam" id="PF14709">
    <property type="entry name" value="DND1_DSRM"/>
    <property type="match status" value="1"/>
</dbReference>
<evidence type="ECO:0000256" key="1">
    <source>
        <dbReference type="ARBA" id="ARBA00001936"/>
    </source>
</evidence>
<dbReference type="GO" id="GO:0046872">
    <property type="term" value="F:metal ion binding"/>
    <property type="evidence" value="ECO:0007669"/>
    <property type="project" value="UniProtKB-KW"/>
</dbReference>
<name>A0AAP0CPS4_9ASTR</name>
<dbReference type="AlphaFoldDB" id="A0AAP0CPS4"/>
<dbReference type="PROSITE" id="PS00517">
    <property type="entry name" value="RNASE_3_1"/>
    <property type="match status" value="1"/>
</dbReference>
<dbReference type="EMBL" id="JBCNJP010000024">
    <property type="protein sequence ID" value="KAK9057188.1"/>
    <property type="molecule type" value="Genomic_DNA"/>
</dbReference>
<dbReference type="GO" id="GO:0003723">
    <property type="term" value="F:RNA binding"/>
    <property type="evidence" value="ECO:0007669"/>
    <property type="project" value="UniProtKB-KW"/>
</dbReference>
<comment type="cofactor">
    <cofactor evidence="1">
        <name>Mn(2+)</name>
        <dbReference type="ChEBI" id="CHEBI:29035"/>
    </cofactor>
</comment>
<dbReference type="FunFam" id="1.10.1520.10:FF:000004">
    <property type="entry name" value="Endoribonuclease dicer-like 1"/>
    <property type="match status" value="1"/>
</dbReference>
<dbReference type="GO" id="GO:0004525">
    <property type="term" value="F:ribonuclease III activity"/>
    <property type="evidence" value="ECO:0007669"/>
    <property type="project" value="InterPro"/>
</dbReference>
<accession>A0AAP0CPS4</accession>
<feature type="domain" description="RNase III" evidence="9">
    <location>
        <begin position="38"/>
        <end position="178"/>
    </location>
</feature>
<keyword evidence="3" id="KW-0540">Nuclease</keyword>
<evidence type="ECO:0000256" key="2">
    <source>
        <dbReference type="ARBA" id="ARBA00001946"/>
    </source>
</evidence>
<evidence type="ECO:0000256" key="6">
    <source>
        <dbReference type="ARBA" id="ARBA00022801"/>
    </source>
</evidence>
<evidence type="ECO:0000256" key="8">
    <source>
        <dbReference type="ARBA" id="ARBA00022884"/>
    </source>
</evidence>
<dbReference type="Gene3D" id="1.10.1520.10">
    <property type="entry name" value="Ribonuclease III domain"/>
    <property type="match status" value="1"/>
</dbReference>
<keyword evidence="6" id="KW-0378">Hydrolase</keyword>
<dbReference type="SMART" id="SM00358">
    <property type="entry name" value="DSRM"/>
    <property type="match status" value="2"/>
</dbReference>
<dbReference type="InterPro" id="IPR036389">
    <property type="entry name" value="RNase_III_sf"/>
</dbReference>
<keyword evidence="11" id="KW-1185">Reference proteome</keyword>
<evidence type="ECO:0000256" key="7">
    <source>
        <dbReference type="ARBA" id="ARBA00022842"/>
    </source>
</evidence>
<gene>
    <name evidence="10" type="ORF">SSX86_024555</name>
</gene>
<dbReference type="PROSITE" id="PS50142">
    <property type="entry name" value="RNASE_3_2"/>
    <property type="match status" value="1"/>
</dbReference>
<evidence type="ECO:0000313" key="11">
    <source>
        <dbReference type="Proteomes" id="UP001408789"/>
    </source>
</evidence>
<organism evidence="10 11">
    <name type="scientific">Deinandra increscens subsp. villosa</name>
    <dbReference type="NCBI Taxonomy" id="3103831"/>
    <lineage>
        <taxon>Eukaryota</taxon>
        <taxon>Viridiplantae</taxon>
        <taxon>Streptophyta</taxon>
        <taxon>Embryophyta</taxon>
        <taxon>Tracheophyta</taxon>
        <taxon>Spermatophyta</taxon>
        <taxon>Magnoliopsida</taxon>
        <taxon>eudicotyledons</taxon>
        <taxon>Gunneridae</taxon>
        <taxon>Pentapetalae</taxon>
        <taxon>asterids</taxon>
        <taxon>campanulids</taxon>
        <taxon>Asterales</taxon>
        <taxon>Asteraceae</taxon>
        <taxon>Asteroideae</taxon>
        <taxon>Heliantheae alliance</taxon>
        <taxon>Madieae</taxon>
        <taxon>Madiinae</taxon>
        <taxon>Deinandra</taxon>
    </lineage>
</organism>
<dbReference type="CDD" id="cd00593">
    <property type="entry name" value="RIBOc"/>
    <property type="match status" value="1"/>
</dbReference>
<protein>
    <recommendedName>
        <fullName evidence="9">RNase III domain-containing protein</fullName>
    </recommendedName>
</protein>
<keyword evidence="5" id="KW-0255">Endonuclease</keyword>
<evidence type="ECO:0000256" key="4">
    <source>
        <dbReference type="ARBA" id="ARBA00022723"/>
    </source>
</evidence>
<dbReference type="SUPFAM" id="SSF69065">
    <property type="entry name" value="RNase III domain-like"/>
    <property type="match status" value="1"/>
</dbReference>
<dbReference type="GO" id="GO:0005634">
    <property type="term" value="C:nucleus"/>
    <property type="evidence" value="ECO:0007669"/>
    <property type="project" value="TreeGrafter"/>
</dbReference>
<evidence type="ECO:0000259" key="9">
    <source>
        <dbReference type="PROSITE" id="PS50142"/>
    </source>
</evidence>
<sequence>MSSETRSEKIVGGTYGVEVCFKSGESGDQSMMDMEYSVAAVESILMYTFKDKRLLEQALTHHSYAADGPSYQRLEFLGDSALGLAISSFLFLTYPDIGAGKLSDLRSANVSNEKLARAAVNHGLHKYIRHKNLSDKVWEFRSEVEKENMAVYGGQMTAPKVLADIVESVAAAVYLDCEFNLQMMWMIFRRLLEPLVTLDFILAQPQPVDTLYSACRRDGKKVDIQYWKNGDRDMASVFVDHTFVASGSSDSKHNAKLQAAEVALLKIKKSKSCVMNTQTNLEFNELMEVEGAKQKLYVLCSKKKWPKPTYKVEQALGSAYDRRCVSSVQVEISDTILSVKGDERPRVKDAENSAASMMYCALREAGYT</sequence>
<dbReference type="Proteomes" id="UP001408789">
    <property type="component" value="Unassembled WGS sequence"/>
</dbReference>
<dbReference type="PANTHER" id="PTHR14950">
    <property type="entry name" value="DICER-RELATED"/>
    <property type="match status" value="1"/>
</dbReference>
<evidence type="ECO:0000313" key="10">
    <source>
        <dbReference type="EMBL" id="KAK9057188.1"/>
    </source>
</evidence>
<comment type="caution">
    <text evidence="10">The sequence shown here is derived from an EMBL/GenBank/DDBJ whole genome shotgun (WGS) entry which is preliminary data.</text>
</comment>
<keyword evidence="7" id="KW-0460">Magnesium</keyword>
<proteinExistence type="predicted"/>
<dbReference type="SMART" id="SM00535">
    <property type="entry name" value="RIBOc"/>
    <property type="match status" value="1"/>
</dbReference>
<dbReference type="Gene3D" id="3.30.160.20">
    <property type="match status" value="1"/>
</dbReference>
<dbReference type="InterPro" id="IPR000999">
    <property type="entry name" value="RNase_III_dom"/>
</dbReference>
<dbReference type="Pfam" id="PF00636">
    <property type="entry name" value="Ribonuclease_3"/>
    <property type="match status" value="1"/>
</dbReference>
<dbReference type="PANTHER" id="PTHR14950:SF49">
    <property type="entry name" value="RIBONUCLEASE 3-LIKE PROTEIN 2-RELATED"/>
    <property type="match status" value="1"/>
</dbReference>
<keyword evidence="8" id="KW-0694">RNA-binding</keyword>
<comment type="cofactor">
    <cofactor evidence="2">
        <name>Mg(2+)</name>
        <dbReference type="ChEBI" id="CHEBI:18420"/>
    </cofactor>
</comment>
<dbReference type="GO" id="GO:0030422">
    <property type="term" value="P:siRNA processing"/>
    <property type="evidence" value="ECO:0007669"/>
    <property type="project" value="TreeGrafter"/>
</dbReference>
<dbReference type="Pfam" id="PF00035">
    <property type="entry name" value="dsrm"/>
    <property type="match status" value="1"/>
</dbReference>
<keyword evidence="4" id="KW-0479">Metal-binding</keyword>
<evidence type="ECO:0000256" key="5">
    <source>
        <dbReference type="ARBA" id="ARBA00022759"/>
    </source>
</evidence>
<evidence type="ECO:0000256" key="3">
    <source>
        <dbReference type="ARBA" id="ARBA00022722"/>
    </source>
</evidence>
<reference evidence="10 11" key="1">
    <citation type="submission" date="2024-04" db="EMBL/GenBank/DDBJ databases">
        <title>The reference genome of an endangered Asteraceae, Deinandra increscens subsp. villosa, native to the Central Coast of California.</title>
        <authorList>
            <person name="Guilliams M."/>
            <person name="Hasenstab-Lehman K."/>
            <person name="Meyer R."/>
            <person name="Mcevoy S."/>
        </authorList>
    </citation>
    <scope>NUCLEOTIDE SEQUENCE [LARGE SCALE GENOMIC DNA]</scope>
    <source>
        <tissue evidence="10">Leaf</tissue>
    </source>
</reference>
<dbReference type="SUPFAM" id="SSF54768">
    <property type="entry name" value="dsRNA-binding domain-like"/>
    <property type="match status" value="2"/>
</dbReference>
<dbReference type="InterPro" id="IPR014720">
    <property type="entry name" value="dsRBD_dom"/>
</dbReference>